<dbReference type="SMART" id="SM00478">
    <property type="entry name" value="ENDO3c"/>
    <property type="match status" value="1"/>
</dbReference>
<dbReference type="Gene3D" id="1.10.1670.40">
    <property type="match status" value="1"/>
</dbReference>
<gene>
    <name evidence="4" type="ORF">O0S09_05975</name>
</gene>
<dbReference type="SUPFAM" id="SSF48150">
    <property type="entry name" value="DNA-glycosylase"/>
    <property type="match status" value="1"/>
</dbReference>
<protein>
    <submittedName>
        <fullName evidence="4">DNA-3-methyladenine glycosylase</fullName>
    </submittedName>
</protein>
<organism evidence="4 5">
    <name type="scientific">Methanocorpusculum vombati</name>
    <dbReference type="NCBI Taxonomy" id="3002864"/>
    <lineage>
        <taxon>Archaea</taxon>
        <taxon>Methanobacteriati</taxon>
        <taxon>Methanobacteriota</taxon>
        <taxon>Stenosarchaea group</taxon>
        <taxon>Methanomicrobia</taxon>
        <taxon>Methanomicrobiales</taxon>
        <taxon>Methanocorpusculaceae</taxon>
        <taxon>Methanocorpusculum</taxon>
    </lineage>
</organism>
<dbReference type="InterPro" id="IPR011257">
    <property type="entry name" value="DNA_glycosylase"/>
</dbReference>
<dbReference type="InterPro" id="IPR051912">
    <property type="entry name" value="Alkylbase_DNA_Glycosylase/TA"/>
</dbReference>
<evidence type="ECO:0000313" key="5">
    <source>
        <dbReference type="Proteomes" id="UP001141336"/>
    </source>
</evidence>
<dbReference type="Proteomes" id="UP001141336">
    <property type="component" value="Unassembled WGS sequence"/>
</dbReference>
<dbReference type="Pfam" id="PF00730">
    <property type="entry name" value="HhH-GPD"/>
    <property type="match status" value="1"/>
</dbReference>
<keyword evidence="2" id="KW-0234">DNA repair</keyword>
<feature type="domain" description="HhH-GPD" evidence="3">
    <location>
        <begin position="48"/>
        <end position="200"/>
    </location>
</feature>
<dbReference type="CDD" id="cd00056">
    <property type="entry name" value="ENDO3c"/>
    <property type="match status" value="1"/>
</dbReference>
<evidence type="ECO:0000256" key="2">
    <source>
        <dbReference type="ARBA" id="ARBA00023204"/>
    </source>
</evidence>
<name>A0ABT4IM25_9EURY</name>
<evidence type="ECO:0000256" key="1">
    <source>
        <dbReference type="ARBA" id="ARBA00022763"/>
    </source>
</evidence>
<proteinExistence type="predicted"/>
<evidence type="ECO:0000313" key="4">
    <source>
        <dbReference type="EMBL" id="MCZ0862802.1"/>
    </source>
</evidence>
<dbReference type="Gene3D" id="1.10.340.30">
    <property type="entry name" value="Hypothetical protein, domain 2"/>
    <property type="match status" value="1"/>
</dbReference>
<dbReference type="PANTHER" id="PTHR43003">
    <property type="entry name" value="DNA-3-METHYLADENINE GLYCOSYLASE"/>
    <property type="match status" value="1"/>
</dbReference>
<accession>A0ABT4IM25</accession>
<evidence type="ECO:0000259" key="3">
    <source>
        <dbReference type="SMART" id="SM00478"/>
    </source>
</evidence>
<dbReference type="InterPro" id="IPR003265">
    <property type="entry name" value="HhH-GPD_domain"/>
</dbReference>
<keyword evidence="1" id="KW-0227">DNA damage</keyword>
<dbReference type="EMBL" id="JAPTGC010000007">
    <property type="protein sequence ID" value="MCZ0862802.1"/>
    <property type="molecule type" value="Genomic_DNA"/>
</dbReference>
<dbReference type="RefSeq" id="WP_268923060.1">
    <property type="nucleotide sequence ID" value="NZ_JAPTGC010000007.1"/>
</dbReference>
<comment type="caution">
    <text evidence="4">The sequence shown here is derived from an EMBL/GenBank/DDBJ whole genome shotgun (WGS) entry which is preliminary data.</text>
</comment>
<dbReference type="PANTHER" id="PTHR43003:SF5">
    <property type="entry name" value="DNA-3-METHYLADENINE GLYCOSYLASE"/>
    <property type="match status" value="1"/>
</dbReference>
<sequence length="201" mass="22635">MQYFPYGTMETEALKAADPILGAAIDRLGHPDRPLMPDLFTALVNCVIAQQISTKAAETVYGRVVDRCGGAVTPEQIARFSEEEIQSLGMSRRKAGYIRGIAFAFVSGQIDARKLREADEDRIIRELTALPGIGIWTAEMLMLHSLQHPDICSWHDLGIRRGMMRLYGMETVSKKEFEELRRRYSPYGSVASIYLWALAHQ</sequence>
<keyword evidence="5" id="KW-1185">Reference proteome</keyword>
<reference evidence="4" key="1">
    <citation type="submission" date="2022-12" db="EMBL/GenBank/DDBJ databases">
        <title>Isolation and characterisation of novel Methanocorpusculum spp. from native Australian herbivores indicates the genus is ancestrally host-associated.</title>
        <authorList>
            <person name="Volmer J.G."/>
            <person name="Soo R.M."/>
            <person name="Evans P.N."/>
            <person name="Hoedt E.C."/>
            <person name="Astorga Alsina A.L."/>
            <person name="Woodcroft B.J."/>
            <person name="Tyson G.W."/>
            <person name="Hugenholtz P."/>
            <person name="Morrison M."/>
        </authorList>
    </citation>
    <scope>NUCLEOTIDE SEQUENCE</scope>
    <source>
        <strain evidence="4">CW153</strain>
    </source>
</reference>